<evidence type="ECO:0000256" key="1">
    <source>
        <dbReference type="ARBA" id="ARBA00004127"/>
    </source>
</evidence>
<keyword evidence="2 5" id="KW-0812">Transmembrane</keyword>
<reference evidence="8 9" key="1">
    <citation type="submission" date="2015-09" db="EMBL/GenBank/DDBJ databases">
        <title>Draft genome sequence of Kouleothrix aurantiaca JCM 19913.</title>
        <authorList>
            <person name="Hemp J."/>
        </authorList>
    </citation>
    <scope>NUCLEOTIDE SEQUENCE [LARGE SCALE GENOMIC DNA]</scope>
    <source>
        <strain evidence="8 9">COM-B</strain>
    </source>
</reference>
<evidence type="ECO:0000256" key="5">
    <source>
        <dbReference type="RuleBase" id="RU000320"/>
    </source>
</evidence>
<protein>
    <recommendedName>
        <fullName evidence="7">NADH:quinone oxidoreductase/Mrp antiporter transmembrane domain-containing protein</fullName>
    </recommendedName>
</protein>
<gene>
    <name evidence="8" type="ORF">SE17_33550</name>
</gene>
<feature type="transmembrane region" description="Helical" evidence="6">
    <location>
        <begin position="117"/>
        <end position="142"/>
    </location>
</feature>
<evidence type="ECO:0000256" key="3">
    <source>
        <dbReference type="ARBA" id="ARBA00022989"/>
    </source>
</evidence>
<comment type="subcellular location">
    <subcellularLocation>
        <location evidence="1">Endomembrane system</location>
        <topology evidence="1">Multi-pass membrane protein</topology>
    </subcellularLocation>
    <subcellularLocation>
        <location evidence="5">Membrane</location>
        <topology evidence="5">Multi-pass membrane protein</topology>
    </subcellularLocation>
</comment>
<dbReference type="PATRIC" id="fig|186479.3.peg.3891"/>
<dbReference type="GO" id="GO:0012505">
    <property type="term" value="C:endomembrane system"/>
    <property type="evidence" value="ECO:0007669"/>
    <property type="project" value="UniProtKB-SubCell"/>
</dbReference>
<evidence type="ECO:0000256" key="6">
    <source>
        <dbReference type="SAM" id="Phobius"/>
    </source>
</evidence>
<feature type="transmembrane region" description="Helical" evidence="6">
    <location>
        <begin position="39"/>
        <end position="62"/>
    </location>
</feature>
<proteinExistence type="predicted"/>
<dbReference type="EMBL" id="LJCR01002077">
    <property type="protein sequence ID" value="KPV49279.1"/>
    <property type="molecule type" value="Genomic_DNA"/>
</dbReference>
<evidence type="ECO:0000259" key="7">
    <source>
        <dbReference type="Pfam" id="PF00361"/>
    </source>
</evidence>
<feature type="domain" description="NADH:quinone oxidoreductase/Mrp antiporter transmembrane" evidence="7">
    <location>
        <begin position="1"/>
        <end position="88"/>
    </location>
</feature>
<feature type="transmembrane region" description="Helical" evidence="6">
    <location>
        <begin position="74"/>
        <end position="97"/>
    </location>
</feature>
<evidence type="ECO:0000256" key="2">
    <source>
        <dbReference type="ARBA" id="ARBA00022692"/>
    </source>
</evidence>
<evidence type="ECO:0000313" key="8">
    <source>
        <dbReference type="EMBL" id="KPV49279.1"/>
    </source>
</evidence>
<organism evidence="8 9">
    <name type="scientific">Kouleothrix aurantiaca</name>
    <dbReference type="NCBI Taxonomy" id="186479"/>
    <lineage>
        <taxon>Bacteria</taxon>
        <taxon>Bacillati</taxon>
        <taxon>Chloroflexota</taxon>
        <taxon>Chloroflexia</taxon>
        <taxon>Chloroflexales</taxon>
        <taxon>Roseiflexineae</taxon>
        <taxon>Roseiflexaceae</taxon>
        <taxon>Kouleothrix</taxon>
    </lineage>
</organism>
<evidence type="ECO:0000313" key="9">
    <source>
        <dbReference type="Proteomes" id="UP000050509"/>
    </source>
</evidence>
<dbReference type="InterPro" id="IPR001750">
    <property type="entry name" value="ND/Mrp_TM"/>
</dbReference>
<keyword evidence="9" id="KW-1185">Reference proteome</keyword>
<keyword evidence="3 6" id="KW-1133">Transmembrane helix</keyword>
<keyword evidence="4 6" id="KW-0472">Membrane</keyword>
<dbReference type="Proteomes" id="UP000050509">
    <property type="component" value="Unassembled WGS sequence"/>
</dbReference>
<comment type="caution">
    <text evidence="8">The sequence shown here is derived from an EMBL/GenBank/DDBJ whole genome shotgun (WGS) entry which is preliminary data.</text>
</comment>
<name>A0A0P9F9W5_9CHLR</name>
<sequence>MAYSLTNLGAFAVLIALEQRGEAAWSMDDFAGLWYRRPFLAVAMALCMFSLAGVPPTAGFWGKFYVFAAAWEAGLQWLAIVGVITSAIAAFFYLRIIVQMFMRDPVREVTPALERTVAIGVGLAALGVIVFGIIPTPVIDLVQSSVLALGR</sequence>
<accession>A0A0P9F9W5</accession>
<evidence type="ECO:0000256" key="4">
    <source>
        <dbReference type="ARBA" id="ARBA00023136"/>
    </source>
</evidence>
<dbReference type="AlphaFoldDB" id="A0A0P9F9W5"/>
<dbReference type="Pfam" id="PF00361">
    <property type="entry name" value="Proton_antipo_M"/>
    <property type="match status" value="1"/>
</dbReference>
<dbReference type="PANTHER" id="PTHR22773">
    <property type="entry name" value="NADH DEHYDROGENASE"/>
    <property type="match status" value="1"/>
</dbReference>
<dbReference type="GO" id="GO:0016020">
    <property type="term" value="C:membrane"/>
    <property type="evidence" value="ECO:0007669"/>
    <property type="project" value="UniProtKB-SubCell"/>
</dbReference>